<feature type="signal peptide" evidence="1">
    <location>
        <begin position="1"/>
        <end position="24"/>
    </location>
</feature>
<dbReference type="EMBL" id="BMAU01021263">
    <property type="protein sequence ID" value="GFY06781.1"/>
    <property type="molecule type" value="Genomic_DNA"/>
</dbReference>
<keyword evidence="3" id="KW-1185">Reference proteome</keyword>
<sequence length="128" mass="14229">MIAVSYQILIRLSLFFASAHFCSALAVSNDAGVDQNSPEKAFLQNANRLRPKICEVHGFVSAPNPGMLLGQVTKLPPDLDLLIANHSLHKDDRINIPITRIDGGTAMYYKNNGDHVESHYHICSIWMQ</sequence>
<protein>
    <submittedName>
        <fullName evidence="2">Uncharacterized protein</fullName>
    </submittedName>
</protein>
<keyword evidence="1" id="KW-0732">Signal</keyword>
<evidence type="ECO:0000313" key="2">
    <source>
        <dbReference type="EMBL" id="GFY06781.1"/>
    </source>
</evidence>
<comment type="caution">
    <text evidence="2">The sequence shown here is derived from an EMBL/GenBank/DDBJ whole genome shotgun (WGS) entry which is preliminary data.</text>
</comment>
<evidence type="ECO:0000313" key="3">
    <source>
        <dbReference type="Proteomes" id="UP000887159"/>
    </source>
</evidence>
<reference evidence="2" key="1">
    <citation type="submission" date="2020-08" db="EMBL/GenBank/DDBJ databases">
        <title>Multicomponent nature underlies the extraordinary mechanical properties of spider dragline silk.</title>
        <authorList>
            <person name="Kono N."/>
            <person name="Nakamura H."/>
            <person name="Mori M."/>
            <person name="Yoshida Y."/>
            <person name="Ohtoshi R."/>
            <person name="Malay A.D."/>
            <person name="Moran D.A.P."/>
            <person name="Tomita M."/>
            <person name="Numata K."/>
            <person name="Arakawa K."/>
        </authorList>
    </citation>
    <scope>NUCLEOTIDE SEQUENCE</scope>
</reference>
<feature type="chain" id="PRO_5036483093" evidence="1">
    <location>
        <begin position="25"/>
        <end position="128"/>
    </location>
</feature>
<dbReference type="Proteomes" id="UP000887159">
    <property type="component" value="Unassembled WGS sequence"/>
</dbReference>
<organism evidence="2 3">
    <name type="scientific">Trichonephila clavipes</name>
    <name type="common">Golden silk orbweaver</name>
    <name type="synonym">Nephila clavipes</name>
    <dbReference type="NCBI Taxonomy" id="2585209"/>
    <lineage>
        <taxon>Eukaryota</taxon>
        <taxon>Metazoa</taxon>
        <taxon>Ecdysozoa</taxon>
        <taxon>Arthropoda</taxon>
        <taxon>Chelicerata</taxon>
        <taxon>Arachnida</taxon>
        <taxon>Araneae</taxon>
        <taxon>Araneomorphae</taxon>
        <taxon>Entelegynae</taxon>
        <taxon>Araneoidea</taxon>
        <taxon>Nephilidae</taxon>
        <taxon>Trichonephila</taxon>
    </lineage>
</organism>
<gene>
    <name evidence="2" type="ORF">TNCV_2203141</name>
</gene>
<evidence type="ECO:0000256" key="1">
    <source>
        <dbReference type="SAM" id="SignalP"/>
    </source>
</evidence>
<proteinExistence type="predicted"/>
<accession>A0A8X6S6U0</accession>
<dbReference type="AlphaFoldDB" id="A0A8X6S6U0"/>
<name>A0A8X6S6U0_TRICX</name>